<dbReference type="PANTHER" id="PTHR43611">
    <property type="entry name" value="ALPHA-D-GLUCOSE 1-PHOSPHATE PHOSPHATASE"/>
    <property type="match status" value="1"/>
</dbReference>
<dbReference type="Pfam" id="PF13419">
    <property type="entry name" value="HAD_2"/>
    <property type="match status" value="1"/>
</dbReference>
<protein>
    <submittedName>
        <fullName evidence="1">HAD family phosphatase</fullName>
    </submittedName>
</protein>
<name>A0ABU5E0R2_9PROT</name>
<gene>
    <name evidence="1" type="ORF">SMD31_14170</name>
</gene>
<keyword evidence="2" id="KW-1185">Reference proteome</keyword>
<dbReference type="PRINTS" id="PR00413">
    <property type="entry name" value="HADHALOGNASE"/>
</dbReference>
<organism evidence="1 2">
    <name type="scientific">Dongia rigui</name>
    <dbReference type="NCBI Taxonomy" id="940149"/>
    <lineage>
        <taxon>Bacteria</taxon>
        <taxon>Pseudomonadati</taxon>
        <taxon>Pseudomonadota</taxon>
        <taxon>Alphaproteobacteria</taxon>
        <taxon>Rhodospirillales</taxon>
        <taxon>Dongiaceae</taxon>
        <taxon>Dongia</taxon>
    </lineage>
</organism>
<dbReference type="Gene3D" id="3.40.50.1000">
    <property type="entry name" value="HAD superfamily/HAD-like"/>
    <property type="match status" value="1"/>
</dbReference>
<dbReference type="SFLD" id="SFLDG01129">
    <property type="entry name" value="C1.5:_HAD__Beta-PGM__Phosphata"/>
    <property type="match status" value="1"/>
</dbReference>
<dbReference type="EMBL" id="JAXCLX010000002">
    <property type="protein sequence ID" value="MDY0873084.1"/>
    <property type="molecule type" value="Genomic_DNA"/>
</dbReference>
<dbReference type="SUPFAM" id="SSF56784">
    <property type="entry name" value="HAD-like"/>
    <property type="match status" value="1"/>
</dbReference>
<evidence type="ECO:0000313" key="2">
    <source>
        <dbReference type="Proteomes" id="UP001271769"/>
    </source>
</evidence>
<dbReference type="PANTHER" id="PTHR43611:SF3">
    <property type="entry name" value="FLAVIN MONONUCLEOTIDE HYDROLASE 1, CHLOROPLATIC"/>
    <property type="match status" value="1"/>
</dbReference>
<dbReference type="InterPro" id="IPR041492">
    <property type="entry name" value="HAD_2"/>
</dbReference>
<dbReference type="SFLD" id="SFLDS00003">
    <property type="entry name" value="Haloacid_Dehalogenase"/>
    <property type="match status" value="1"/>
</dbReference>
<dbReference type="RefSeq" id="WP_320501549.1">
    <property type="nucleotide sequence ID" value="NZ_JAXCLX010000002.1"/>
</dbReference>
<reference evidence="1 2" key="1">
    <citation type="journal article" date="2013" name="Antonie Van Leeuwenhoek">
        <title>Dongia rigui sp. nov., isolated from freshwater of a large wetland in Korea.</title>
        <authorList>
            <person name="Baik K.S."/>
            <person name="Hwang Y.M."/>
            <person name="Choi J.S."/>
            <person name="Kwon J."/>
            <person name="Seong C.N."/>
        </authorList>
    </citation>
    <scope>NUCLEOTIDE SEQUENCE [LARGE SCALE GENOMIC DNA]</scope>
    <source>
        <strain evidence="1 2">04SU4-P</strain>
    </source>
</reference>
<dbReference type="Gene3D" id="1.10.150.240">
    <property type="entry name" value="Putative phosphatase, domain 2"/>
    <property type="match status" value="1"/>
</dbReference>
<evidence type="ECO:0000313" key="1">
    <source>
        <dbReference type="EMBL" id="MDY0873084.1"/>
    </source>
</evidence>
<dbReference type="NCBIfam" id="TIGR01509">
    <property type="entry name" value="HAD-SF-IA-v3"/>
    <property type="match status" value="1"/>
</dbReference>
<proteinExistence type="predicted"/>
<comment type="caution">
    <text evidence="1">The sequence shown here is derived from an EMBL/GenBank/DDBJ whole genome shotgun (WGS) entry which is preliminary data.</text>
</comment>
<dbReference type="InterPro" id="IPR006439">
    <property type="entry name" value="HAD-SF_hydro_IA"/>
</dbReference>
<dbReference type="InterPro" id="IPR023198">
    <property type="entry name" value="PGP-like_dom2"/>
</dbReference>
<dbReference type="Proteomes" id="UP001271769">
    <property type="component" value="Unassembled WGS sequence"/>
</dbReference>
<dbReference type="InterPro" id="IPR023214">
    <property type="entry name" value="HAD_sf"/>
</dbReference>
<sequence>MTIGAVIFDFGNVLVGWDPENLYRRLIPDAKARKAFLTEICTPAWNLEQDRGRSWADAIALLVDQHPQHEEYIRAFHEQWDEMVSGPVAEGHDILERVLEAGIPAYGLTNWSAETYETGAHHLPFTKRLKYVAVSGHLKMVKPDPEIYHHLLEKIALPPQQCVFIDDNAHNIEAADRIGIKTVHFKNDGTALAQLRKLGVGI</sequence>
<accession>A0ABU5E0R2</accession>
<dbReference type="CDD" id="cd02603">
    <property type="entry name" value="HAD_sEH-N_like"/>
    <property type="match status" value="1"/>
</dbReference>
<dbReference type="InterPro" id="IPR036412">
    <property type="entry name" value="HAD-like_sf"/>
</dbReference>